<evidence type="ECO:0000313" key="2">
    <source>
        <dbReference type="Proteomes" id="UP001302806"/>
    </source>
</evidence>
<dbReference type="Proteomes" id="UP001302806">
    <property type="component" value="Chromosome"/>
</dbReference>
<dbReference type="Gene3D" id="1.50.10.100">
    <property type="entry name" value="Chondroitin AC/alginate lyase"/>
    <property type="match status" value="1"/>
</dbReference>
<dbReference type="SUPFAM" id="SSF48230">
    <property type="entry name" value="Chondroitin AC/alginate lyase"/>
    <property type="match status" value="1"/>
</dbReference>
<name>A0ABY9XVL6_9FLAO</name>
<accession>A0ABY9XVL6</accession>
<evidence type="ECO:0000313" key="1">
    <source>
        <dbReference type="EMBL" id="WNH09888.1"/>
    </source>
</evidence>
<protein>
    <submittedName>
        <fullName evidence="1">Uncharacterized protein</fullName>
    </submittedName>
</protein>
<gene>
    <name evidence="1" type="ORF">RHP51_04065</name>
</gene>
<sequence length="125" mass="14324">MGAEIMRLYEGWAPEDFEKFKFMMKEYFYPVSHDFLTYHRGTCPTYYWANWDLNNVSALIAIGILVDDRDIFNEGIEYFKNGVGSGNIHNAIPFVQGDFGQYQESGRDQSHALLGIGLMVPILAK</sequence>
<dbReference type="EMBL" id="CP134537">
    <property type="protein sequence ID" value="WNH09888.1"/>
    <property type="molecule type" value="Genomic_DNA"/>
</dbReference>
<proteinExistence type="predicted"/>
<reference evidence="1 2" key="1">
    <citation type="submission" date="2023-09" db="EMBL/GenBank/DDBJ databases">
        <title>Thalassobella suaedae gen. nov., sp. nov., a marine bacterium of the family Flavobacteriaceae isolated from a halophyte Suaeda japonica.</title>
        <authorList>
            <person name="Lee S.Y."/>
            <person name="Hwang C.Y."/>
        </authorList>
    </citation>
    <scope>NUCLEOTIDE SEQUENCE [LARGE SCALE GENOMIC DNA]</scope>
    <source>
        <strain evidence="1 2">HL-DH14</strain>
    </source>
</reference>
<dbReference type="InterPro" id="IPR008929">
    <property type="entry name" value="Chondroitin_lyas"/>
</dbReference>
<dbReference type="RefSeq" id="WP_415866252.1">
    <property type="nucleotide sequence ID" value="NZ_CP134537.1"/>
</dbReference>
<organism evidence="1 2">
    <name type="scientific">Thalassobellus suaedae</name>
    <dbReference type="NCBI Taxonomy" id="3074124"/>
    <lineage>
        <taxon>Bacteria</taxon>
        <taxon>Pseudomonadati</taxon>
        <taxon>Bacteroidota</taxon>
        <taxon>Flavobacteriia</taxon>
        <taxon>Flavobacteriales</taxon>
        <taxon>Flavobacteriaceae</taxon>
        <taxon>Thalassobellus</taxon>
    </lineage>
</organism>